<organism evidence="3 4">
    <name type="scientific">Crassostrea virginica</name>
    <name type="common">Eastern oyster</name>
    <dbReference type="NCBI Taxonomy" id="6565"/>
    <lineage>
        <taxon>Eukaryota</taxon>
        <taxon>Metazoa</taxon>
        <taxon>Spiralia</taxon>
        <taxon>Lophotrochozoa</taxon>
        <taxon>Mollusca</taxon>
        <taxon>Bivalvia</taxon>
        <taxon>Autobranchia</taxon>
        <taxon>Pteriomorphia</taxon>
        <taxon>Ostreida</taxon>
        <taxon>Ostreoidea</taxon>
        <taxon>Ostreidae</taxon>
        <taxon>Crassostrea</taxon>
    </lineage>
</organism>
<dbReference type="SUPFAM" id="SSF100895">
    <property type="entry name" value="Kazal-type serine protease inhibitors"/>
    <property type="match status" value="2"/>
</dbReference>
<dbReference type="PANTHER" id="PTHR21131:SF0">
    <property type="entry name" value="GEO10195P1-RELATED"/>
    <property type="match status" value="1"/>
</dbReference>
<accession>A0A8B8E4W4</accession>
<keyword evidence="4" id="KW-0722">Serine protease inhibitor</keyword>
<keyword evidence="1" id="KW-0732">Signal</keyword>
<dbReference type="CDD" id="cd00104">
    <property type="entry name" value="KAZAL_FS"/>
    <property type="match status" value="2"/>
</dbReference>
<feature type="chain" id="PRO_5034750414" evidence="1">
    <location>
        <begin position="19"/>
        <end position="104"/>
    </location>
</feature>
<dbReference type="PROSITE" id="PS51465">
    <property type="entry name" value="KAZAL_2"/>
    <property type="match status" value="1"/>
</dbReference>
<evidence type="ECO:0000313" key="3">
    <source>
        <dbReference type="Proteomes" id="UP000694844"/>
    </source>
</evidence>
<dbReference type="AlphaFoldDB" id="A0A8B8E4W4"/>
<dbReference type="Proteomes" id="UP000694844">
    <property type="component" value="Chromosome 5"/>
</dbReference>
<protein>
    <submittedName>
        <fullName evidence="4">Serine protease inhibitor dipetalogastin-like</fullName>
    </submittedName>
</protein>
<dbReference type="InterPro" id="IPR053265">
    <property type="entry name" value="Serpin"/>
</dbReference>
<evidence type="ECO:0000313" key="4">
    <source>
        <dbReference type="RefSeq" id="XP_022335627.1"/>
    </source>
</evidence>
<dbReference type="PANTHER" id="PTHR21131">
    <property type="entry name" value="SERINE-TYPE ENDOPEPTIDASE INHIBITOR"/>
    <property type="match status" value="1"/>
</dbReference>
<feature type="domain" description="Kazal-like" evidence="2">
    <location>
        <begin position="55"/>
        <end position="101"/>
    </location>
</feature>
<keyword evidence="4" id="KW-0646">Protease inhibitor</keyword>
<name>A0A8B8E4W4_CRAVI</name>
<dbReference type="InterPro" id="IPR002350">
    <property type="entry name" value="Kazal_dom"/>
</dbReference>
<dbReference type="PROSITE" id="PS00282">
    <property type="entry name" value="KAZAL_1"/>
    <property type="match status" value="1"/>
</dbReference>
<evidence type="ECO:0000259" key="2">
    <source>
        <dbReference type="PROSITE" id="PS51465"/>
    </source>
</evidence>
<evidence type="ECO:0000256" key="1">
    <source>
        <dbReference type="SAM" id="SignalP"/>
    </source>
</evidence>
<dbReference type="Pfam" id="PF00050">
    <property type="entry name" value="Kazal_1"/>
    <property type="match status" value="2"/>
</dbReference>
<dbReference type="KEGG" id="cvn:111132165"/>
<proteinExistence type="predicted"/>
<gene>
    <name evidence="4" type="primary">LOC111132165</name>
</gene>
<dbReference type="Gene3D" id="3.30.60.30">
    <property type="match status" value="2"/>
</dbReference>
<reference evidence="4" key="1">
    <citation type="submission" date="2025-08" db="UniProtKB">
        <authorList>
            <consortium name="RefSeq"/>
        </authorList>
    </citation>
    <scope>IDENTIFICATION</scope>
    <source>
        <tissue evidence="4">Whole sample</tissue>
    </source>
</reference>
<dbReference type="RefSeq" id="XP_022335627.1">
    <property type="nucleotide sequence ID" value="XM_022479919.1"/>
</dbReference>
<feature type="signal peptide" evidence="1">
    <location>
        <begin position="1"/>
        <end position="18"/>
    </location>
</feature>
<sequence length="104" mass="10979">MQLGIFIALMVVFALSEARSPPGPVACTADWSPVCGVDNETYDNACMARAKGVAIAGPGECKVCACPRNMEPVCGVNKKTYDNDCLAKCAGVTFFPGPCKRRDS</sequence>
<dbReference type="SMART" id="SM00280">
    <property type="entry name" value="KAZAL"/>
    <property type="match status" value="2"/>
</dbReference>
<dbReference type="GO" id="GO:0004867">
    <property type="term" value="F:serine-type endopeptidase inhibitor activity"/>
    <property type="evidence" value="ECO:0007669"/>
    <property type="project" value="UniProtKB-KW"/>
</dbReference>
<dbReference type="InterPro" id="IPR036058">
    <property type="entry name" value="Kazal_dom_sf"/>
</dbReference>
<dbReference type="GeneID" id="111132165"/>
<dbReference type="OrthoDB" id="6140606at2759"/>
<keyword evidence="3" id="KW-1185">Reference proteome</keyword>